<dbReference type="OrthoDB" id="118685at2"/>
<dbReference type="Proteomes" id="UP000051254">
    <property type="component" value="Unassembled WGS sequence"/>
</dbReference>
<comment type="caution">
    <text evidence="2">The sequence shown here is derived from an EMBL/GenBank/DDBJ whole genome shotgun (WGS) entry which is preliminary data.</text>
</comment>
<feature type="transmembrane region" description="Helical" evidence="1">
    <location>
        <begin position="234"/>
        <end position="255"/>
    </location>
</feature>
<reference evidence="2 3" key="1">
    <citation type="submission" date="2015-05" db="EMBL/GenBank/DDBJ databases">
        <title>Genome sequencing and analysis of members of genus Stenotrophomonas.</title>
        <authorList>
            <person name="Patil P.P."/>
            <person name="Midha S."/>
            <person name="Patil P.B."/>
        </authorList>
    </citation>
    <scope>NUCLEOTIDE SEQUENCE [LARGE SCALE GENOMIC DNA]</scope>
    <source>
        <strain evidence="2 3">DSM 17805</strain>
    </source>
</reference>
<feature type="transmembrane region" description="Helical" evidence="1">
    <location>
        <begin position="304"/>
        <end position="330"/>
    </location>
</feature>
<dbReference type="AlphaFoldDB" id="A0A0R0BX01"/>
<gene>
    <name evidence="2" type="ORF">ABB25_08920</name>
</gene>
<feature type="transmembrane region" description="Helical" evidence="1">
    <location>
        <begin position="203"/>
        <end position="228"/>
    </location>
</feature>
<proteinExistence type="predicted"/>
<evidence type="ECO:0000313" key="2">
    <source>
        <dbReference type="EMBL" id="KRG57924.1"/>
    </source>
</evidence>
<name>A0A0R0BX01_9GAMM</name>
<sequence length="337" mass="35713">MNAAVTPLPPLRRFGWLLRREFWEHRTGVLYAPLVAGGLALLLTAIGMVTAVLLGRNASGQVDMNGETITLNGLDLAALASRMGPEDYGQLADVLNMTLLLAAFWPLLVMAFVVFFYCLGALYDDRRDRSILFWKSLPVSDLATVLSKLATALLVAPLLAILASALTVAGYLALMMAGVAWAGADPVALVWQPARPLALLGNLLLSLPAYALWALPTAGWLLLCSAFARRVPFLWAVVVPVLGGALLSASGLVGMTGLGHAALWRDGIARLLLGTMPGMTELYLPDAAGQDQAALTNLFSASHAFAPLSLPALWIGAVFGLACVAGAVWLRRRSDDS</sequence>
<feature type="transmembrane region" description="Helical" evidence="1">
    <location>
        <begin position="29"/>
        <end position="54"/>
    </location>
</feature>
<keyword evidence="3" id="KW-1185">Reference proteome</keyword>
<dbReference type="EMBL" id="LDJH01000013">
    <property type="protein sequence ID" value="KRG57924.1"/>
    <property type="molecule type" value="Genomic_DNA"/>
</dbReference>
<keyword evidence="1" id="KW-0472">Membrane</keyword>
<accession>A0A0R0BX01</accession>
<dbReference type="PATRIC" id="fig|266128.3.peg.650"/>
<organism evidence="2 3">
    <name type="scientific">Stenotrophomonas koreensis</name>
    <dbReference type="NCBI Taxonomy" id="266128"/>
    <lineage>
        <taxon>Bacteria</taxon>
        <taxon>Pseudomonadati</taxon>
        <taxon>Pseudomonadota</taxon>
        <taxon>Gammaproteobacteria</taxon>
        <taxon>Lysobacterales</taxon>
        <taxon>Lysobacteraceae</taxon>
        <taxon>Stenotrophomonas</taxon>
    </lineage>
</organism>
<feature type="transmembrane region" description="Helical" evidence="1">
    <location>
        <begin position="99"/>
        <end position="122"/>
    </location>
</feature>
<keyword evidence="1" id="KW-0812">Transmembrane</keyword>
<dbReference type="STRING" id="266128.ABB25_08920"/>
<dbReference type="RefSeq" id="WP_152981129.1">
    <property type="nucleotide sequence ID" value="NZ_LDJH01000013.1"/>
</dbReference>
<evidence type="ECO:0000313" key="3">
    <source>
        <dbReference type="Proteomes" id="UP000051254"/>
    </source>
</evidence>
<keyword evidence="1" id="KW-1133">Transmembrane helix</keyword>
<evidence type="ECO:0000256" key="1">
    <source>
        <dbReference type="SAM" id="Phobius"/>
    </source>
</evidence>
<protein>
    <submittedName>
        <fullName evidence="2">Uncharacterized protein</fullName>
    </submittedName>
</protein>